<dbReference type="PANTHER" id="PTHR30349">
    <property type="entry name" value="PHAGE INTEGRASE-RELATED"/>
    <property type="match status" value="1"/>
</dbReference>
<evidence type="ECO:0000259" key="6">
    <source>
        <dbReference type="PROSITE" id="PS51898"/>
    </source>
</evidence>
<keyword evidence="2" id="KW-0229">DNA integration</keyword>
<sequence length="526" mass="58934">MRGTTFKRCGCRNPETGKKFALGTCPQLAKRSHGSWWGRYEAPPGADGRRRQPYVGPFTTQKAAQAALADELSTAERLGQPIDRSLKVGAYLEKIWLPGKRRLAKSTYADYEEIIRLYLAPGLGHLKLVELRDKHARDLYDAILQINKPLPTSEKPSELLQRLLDARALSPQKFPPGGKPSRKQKQPISPARVRKVHAVLSSALNSAVKSKRLAHNPIEHVELPRIKGRRVKPYVWTAERVQRWQETGKAPGPVMVWTPAQTGAFLDFAVDERLYALFHLVAFRGLRRAEVAGLSWQDTDLTEAGTITIRETLPDEDDEYDDTKSEAGERTVALDATTISVLRSWRERQRKERLAAGADIWVDSGRVFTREDGKPVRPQWISTRFDDLIDKHGRVRRRHFEESWAPDRIARQHRVSERAVRGAIQGVPLPPIRFHDLRHGAATLALLGKVDMKVISETLGHSRHSFTADTYTSVLPEVSRAAAEAVAAVVPRMSAADVTDEQATPSVPPNVVSLADRRKSRTEHAG</sequence>
<dbReference type="InterPro" id="IPR010998">
    <property type="entry name" value="Integrase_recombinase_N"/>
</dbReference>
<dbReference type="EMBL" id="BAAAHD010000001">
    <property type="protein sequence ID" value="GAA0543854.1"/>
    <property type="molecule type" value="Genomic_DNA"/>
</dbReference>
<organism evidence="7 8">
    <name type="scientific">Actinomadura livida</name>
    <dbReference type="NCBI Taxonomy" id="79909"/>
    <lineage>
        <taxon>Bacteria</taxon>
        <taxon>Bacillati</taxon>
        <taxon>Actinomycetota</taxon>
        <taxon>Actinomycetes</taxon>
        <taxon>Streptosporangiales</taxon>
        <taxon>Thermomonosporaceae</taxon>
        <taxon>Actinomadura</taxon>
    </lineage>
</organism>
<evidence type="ECO:0000313" key="8">
    <source>
        <dbReference type="Proteomes" id="UP001501427"/>
    </source>
</evidence>
<dbReference type="InterPro" id="IPR004107">
    <property type="entry name" value="Integrase_SAM-like_N"/>
</dbReference>
<name>A0ABP3NII2_9ACTN</name>
<dbReference type="Gene3D" id="1.10.150.130">
    <property type="match status" value="1"/>
</dbReference>
<keyword evidence="3" id="KW-0238">DNA-binding</keyword>
<dbReference type="Gene3D" id="1.10.443.10">
    <property type="entry name" value="Intergrase catalytic core"/>
    <property type="match status" value="1"/>
</dbReference>
<protein>
    <submittedName>
        <fullName evidence="7">Tyrosine-type recombinase/integrase</fullName>
    </submittedName>
</protein>
<dbReference type="PANTHER" id="PTHR30349:SF41">
    <property type="entry name" value="INTEGRASE_RECOMBINASE PROTEIN MJ0367-RELATED"/>
    <property type="match status" value="1"/>
</dbReference>
<evidence type="ECO:0000313" key="7">
    <source>
        <dbReference type="EMBL" id="GAA0543854.1"/>
    </source>
</evidence>
<evidence type="ECO:0000256" key="1">
    <source>
        <dbReference type="ARBA" id="ARBA00008857"/>
    </source>
</evidence>
<keyword evidence="8" id="KW-1185">Reference proteome</keyword>
<gene>
    <name evidence="7" type="ORF">GCM10009546_02370</name>
</gene>
<feature type="domain" description="Tyr recombinase" evidence="6">
    <location>
        <begin position="231"/>
        <end position="484"/>
    </location>
</feature>
<dbReference type="Pfam" id="PF00589">
    <property type="entry name" value="Phage_integrase"/>
    <property type="match status" value="1"/>
</dbReference>
<evidence type="ECO:0000256" key="4">
    <source>
        <dbReference type="ARBA" id="ARBA00023172"/>
    </source>
</evidence>
<feature type="region of interest" description="Disordered" evidence="5">
    <location>
        <begin position="170"/>
        <end position="191"/>
    </location>
</feature>
<comment type="caution">
    <text evidence="7">The sequence shown here is derived from an EMBL/GenBank/DDBJ whole genome shotgun (WGS) entry which is preliminary data.</text>
</comment>
<comment type="similarity">
    <text evidence="1">Belongs to the 'phage' integrase family.</text>
</comment>
<dbReference type="Proteomes" id="UP001501427">
    <property type="component" value="Unassembled WGS sequence"/>
</dbReference>
<evidence type="ECO:0000256" key="3">
    <source>
        <dbReference type="ARBA" id="ARBA00023125"/>
    </source>
</evidence>
<dbReference type="PROSITE" id="PS51898">
    <property type="entry name" value="TYR_RECOMBINASE"/>
    <property type="match status" value="1"/>
</dbReference>
<dbReference type="InterPro" id="IPR002104">
    <property type="entry name" value="Integrase_catalytic"/>
</dbReference>
<dbReference type="InterPro" id="IPR050090">
    <property type="entry name" value="Tyrosine_recombinase_XerCD"/>
</dbReference>
<proteinExistence type="inferred from homology"/>
<dbReference type="SUPFAM" id="SSF56349">
    <property type="entry name" value="DNA breaking-rejoining enzymes"/>
    <property type="match status" value="1"/>
</dbReference>
<evidence type="ECO:0000256" key="5">
    <source>
        <dbReference type="SAM" id="MobiDB-lite"/>
    </source>
</evidence>
<keyword evidence="4" id="KW-0233">DNA recombination</keyword>
<accession>A0ABP3NII2</accession>
<feature type="region of interest" description="Disordered" evidence="5">
    <location>
        <begin position="496"/>
        <end position="526"/>
    </location>
</feature>
<dbReference type="CDD" id="cd01189">
    <property type="entry name" value="INT_ICEBs1_C_like"/>
    <property type="match status" value="1"/>
</dbReference>
<dbReference type="Pfam" id="PF14659">
    <property type="entry name" value="Phage_int_SAM_3"/>
    <property type="match status" value="1"/>
</dbReference>
<reference evidence="8" key="1">
    <citation type="journal article" date="2019" name="Int. J. Syst. Evol. Microbiol.">
        <title>The Global Catalogue of Microorganisms (GCM) 10K type strain sequencing project: providing services to taxonomists for standard genome sequencing and annotation.</title>
        <authorList>
            <consortium name="The Broad Institute Genomics Platform"/>
            <consortium name="The Broad Institute Genome Sequencing Center for Infectious Disease"/>
            <person name="Wu L."/>
            <person name="Ma J."/>
        </authorList>
    </citation>
    <scope>NUCLEOTIDE SEQUENCE [LARGE SCALE GENOMIC DNA]</scope>
    <source>
        <strain evidence="8">JCM 10667</strain>
    </source>
</reference>
<evidence type="ECO:0000256" key="2">
    <source>
        <dbReference type="ARBA" id="ARBA00022908"/>
    </source>
</evidence>
<dbReference type="InterPro" id="IPR011010">
    <property type="entry name" value="DNA_brk_join_enz"/>
</dbReference>
<dbReference type="InterPro" id="IPR013762">
    <property type="entry name" value="Integrase-like_cat_sf"/>
</dbReference>